<proteinExistence type="predicted"/>
<name>A0AAV3Q5E3_LITER</name>
<dbReference type="AlphaFoldDB" id="A0AAV3Q5E3"/>
<reference evidence="1 2" key="1">
    <citation type="submission" date="2024-01" db="EMBL/GenBank/DDBJ databases">
        <title>The complete chloroplast genome sequence of Lithospermum erythrorhizon: insights into the phylogenetic relationship among Boraginaceae species and the maternal lineages of purple gromwells.</title>
        <authorList>
            <person name="Okada T."/>
            <person name="Watanabe K."/>
        </authorList>
    </citation>
    <scope>NUCLEOTIDE SEQUENCE [LARGE SCALE GENOMIC DNA]</scope>
</reference>
<comment type="caution">
    <text evidence="1">The sequence shown here is derived from an EMBL/GenBank/DDBJ whole genome shotgun (WGS) entry which is preliminary data.</text>
</comment>
<sequence length="151" mass="16762">MPIHTLSLLVDVILQLPPLDELLYVNLRVAEIISIMPIVLVILAELSHIPLDLRGLLLWWSRQQPAVLDLQENIPGLGTPPWKGSLGVRPVRRPDPIQGATPSRLGAPPLVLIYRVLPSTPLSPLLRLLDPDVFVGPFIDLLTILRLPLEE</sequence>
<evidence type="ECO:0000313" key="2">
    <source>
        <dbReference type="Proteomes" id="UP001454036"/>
    </source>
</evidence>
<accession>A0AAV3Q5E3</accession>
<evidence type="ECO:0000313" key="1">
    <source>
        <dbReference type="EMBL" id="GAA0159284.1"/>
    </source>
</evidence>
<protein>
    <submittedName>
        <fullName evidence="1">Uncharacterized protein</fullName>
    </submittedName>
</protein>
<dbReference type="Proteomes" id="UP001454036">
    <property type="component" value="Unassembled WGS sequence"/>
</dbReference>
<keyword evidence="2" id="KW-1185">Reference proteome</keyword>
<dbReference type="EMBL" id="BAABME010003567">
    <property type="protein sequence ID" value="GAA0159284.1"/>
    <property type="molecule type" value="Genomic_DNA"/>
</dbReference>
<organism evidence="1 2">
    <name type="scientific">Lithospermum erythrorhizon</name>
    <name type="common">Purple gromwell</name>
    <name type="synonym">Lithospermum officinale var. erythrorhizon</name>
    <dbReference type="NCBI Taxonomy" id="34254"/>
    <lineage>
        <taxon>Eukaryota</taxon>
        <taxon>Viridiplantae</taxon>
        <taxon>Streptophyta</taxon>
        <taxon>Embryophyta</taxon>
        <taxon>Tracheophyta</taxon>
        <taxon>Spermatophyta</taxon>
        <taxon>Magnoliopsida</taxon>
        <taxon>eudicotyledons</taxon>
        <taxon>Gunneridae</taxon>
        <taxon>Pentapetalae</taxon>
        <taxon>asterids</taxon>
        <taxon>lamiids</taxon>
        <taxon>Boraginales</taxon>
        <taxon>Boraginaceae</taxon>
        <taxon>Boraginoideae</taxon>
        <taxon>Lithospermeae</taxon>
        <taxon>Lithospermum</taxon>
    </lineage>
</organism>
<gene>
    <name evidence="1" type="ORF">LIER_16099</name>
</gene>